<dbReference type="RefSeq" id="WP_226372991.1">
    <property type="nucleotide sequence ID" value="NZ_KQ758690.1"/>
</dbReference>
<evidence type="ECO:0008006" key="9">
    <source>
        <dbReference type="Google" id="ProtNLM"/>
    </source>
</evidence>
<feature type="transmembrane region" description="Helical" evidence="6">
    <location>
        <begin position="249"/>
        <end position="268"/>
    </location>
</feature>
<dbReference type="Proteomes" id="UP000053681">
    <property type="component" value="Unassembled WGS sequence"/>
</dbReference>
<sequence length="273" mass="29758">MRRLYIVLINSFLIYVIICFVSFIGYVLSVLSRSGAIMAAAVGISIYIGFELKGLLLLGMFFGTSTFFSQYKKVKKKLVEEKVAKHDQRDHIQVAANGGVAALSALLFFSFESHVFLMMFAVSLAAANADTWASEIGVLSKKKPVFILTFKQVDPGTSGAISILGTAAGIGGSLIIAATAFYAFPELSIIECLFISMFGFLGNLIDTFLGATIQLRYRCSVCFLQTEKEQHCGIPTLYEKGWNYCNNDAVNLLSVMFATILGGIFFILCKATG</sequence>
<feature type="transmembrane region" description="Helical" evidence="6">
    <location>
        <begin position="94"/>
        <end position="111"/>
    </location>
</feature>
<reference evidence="7 8" key="1">
    <citation type="submission" date="2015-11" db="EMBL/GenBank/DDBJ databases">
        <title>Bacillus caseinolyticus sp nov.</title>
        <authorList>
            <person name="Dastager S.G."/>
            <person name="Mawlankar R."/>
        </authorList>
    </citation>
    <scope>NUCLEOTIDE SEQUENCE [LARGE SCALE GENOMIC DNA]</scope>
    <source>
        <strain evidence="7 8">SGD-V-76</strain>
    </source>
</reference>
<dbReference type="EMBL" id="LNQP01000075">
    <property type="protein sequence ID" value="KSU86615.1"/>
    <property type="molecule type" value="Genomic_DNA"/>
</dbReference>
<protein>
    <recommendedName>
        <fullName evidence="9">DUF92 domain-containing protein</fullName>
    </recommendedName>
</protein>
<feature type="transmembrane region" description="Helical" evidence="6">
    <location>
        <begin position="188"/>
        <end position="209"/>
    </location>
</feature>
<dbReference type="Pfam" id="PF01940">
    <property type="entry name" value="DUF92"/>
    <property type="match status" value="1"/>
</dbReference>
<comment type="caution">
    <text evidence="7">The sequence shown here is derived from an EMBL/GenBank/DDBJ whole genome shotgun (WGS) entry which is preliminary data.</text>
</comment>
<feature type="transmembrane region" description="Helical" evidence="6">
    <location>
        <begin position="160"/>
        <end position="182"/>
    </location>
</feature>
<dbReference type="PANTHER" id="PTHR13353:SF5">
    <property type="entry name" value="TRANSMEMBRANE PROTEIN 19"/>
    <property type="match status" value="1"/>
</dbReference>
<name>A0A0V8JHU6_9BACI</name>
<evidence type="ECO:0000256" key="4">
    <source>
        <dbReference type="ARBA" id="ARBA00022989"/>
    </source>
</evidence>
<dbReference type="InterPro" id="IPR002794">
    <property type="entry name" value="DUF92_TMEM19"/>
</dbReference>
<comment type="subcellular location">
    <subcellularLocation>
        <location evidence="1">Membrane</location>
        <topology evidence="1">Multi-pass membrane protein</topology>
    </subcellularLocation>
</comment>
<feature type="transmembrane region" description="Helical" evidence="6">
    <location>
        <begin position="37"/>
        <end position="68"/>
    </location>
</feature>
<gene>
    <name evidence="7" type="ORF">AS180_17740</name>
</gene>
<evidence type="ECO:0000313" key="7">
    <source>
        <dbReference type="EMBL" id="KSU86615.1"/>
    </source>
</evidence>
<evidence type="ECO:0000313" key="8">
    <source>
        <dbReference type="Proteomes" id="UP000053681"/>
    </source>
</evidence>
<dbReference type="AlphaFoldDB" id="A0A0V8JHU6"/>
<keyword evidence="8" id="KW-1185">Reference proteome</keyword>
<accession>A0A0V8JHU6</accession>
<keyword evidence="4 6" id="KW-1133">Transmembrane helix</keyword>
<evidence type="ECO:0000256" key="3">
    <source>
        <dbReference type="ARBA" id="ARBA00022692"/>
    </source>
</evidence>
<dbReference type="GO" id="GO:0016020">
    <property type="term" value="C:membrane"/>
    <property type="evidence" value="ECO:0007669"/>
    <property type="project" value="UniProtKB-SubCell"/>
</dbReference>
<feature type="transmembrane region" description="Helical" evidence="6">
    <location>
        <begin position="12"/>
        <end position="31"/>
    </location>
</feature>
<evidence type="ECO:0000256" key="2">
    <source>
        <dbReference type="ARBA" id="ARBA00009012"/>
    </source>
</evidence>
<keyword evidence="5 6" id="KW-0472">Membrane</keyword>
<evidence type="ECO:0000256" key="1">
    <source>
        <dbReference type="ARBA" id="ARBA00004141"/>
    </source>
</evidence>
<dbReference type="PANTHER" id="PTHR13353">
    <property type="entry name" value="TRANSMEMBRANE PROTEIN 19"/>
    <property type="match status" value="1"/>
</dbReference>
<organism evidence="7 8">
    <name type="scientific">Priestia veravalensis</name>
    <dbReference type="NCBI Taxonomy" id="1414648"/>
    <lineage>
        <taxon>Bacteria</taxon>
        <taxon>Bacillati</taxon>
        <taxon>Bacillota</taxon>
        <taxon>Bacilli</taxon>
        <taxon>Bacillales</taxon>
        <taxon>Bacillaceae</taxon>
        <taxon>Priestia</taxon>
    </lineage>
</organism>
<evidence type="ECO:0000256" key="6">
    <source>
        <dbReference type="SAM" id="Phobius"/>
    </source>
</evidence>
<keyword evidence="3 6" id="KW-0812">Transmembrane</keyword>
<evidence type="ECO:0000256" key="5">
    <source>
        <dbReference type="ARBA" id="ARBA00023136"/>
    </source>
</evidence>
<proteinExistence type="inferred from homology"/>
<comment type="similarity">
    <text evidence="2">Belongs to the TMEM19 family.</text>
</comment>